<dbReference type="AlphaFoldDB" id="A0A8X6Y1F8"/>
<protein>
    <submittedName>
        <fullName evidence="1">Uncharacterized protein</fullName>
    </submittedName>
</protein>
<evidence type="ECO:0000313" key="1">
    <source>
        <dbReference type="EMBL" id="GFY63923.1"/>
    </source>
</evidence>
<reference evidence="1" key="1">
    <citation type="submission" date="2020-08" db="EMBL/GenBank/DDBJ databases">
        <title>Multicomponent nature underlies the extraordinary mechanical properties of spider dragline silk.</title>
        <authorList>
            <person name="Kono N."/>
            <person name="Nakamura H."/>
            <person name="Mori M."/>
            <person name="Yoshida Y."/>
            <person name="Ohtoshi R."/>
            <person name="Malay A.D."/>
            <person name="Moran D.A.P."/>
            <person name="Tomita M."/>
            <person name="Numata K."/>
            <person name="Arakawa K."/>
        </authorList>
    </citation>
    <scope>NUCLEOTIDE SEQUENCE</scope>
</reference>
<dbReference type="Proteomes" id="UP000886998">
    <property type="component" value="Unassembled WGS sequence"/>
</dbReference>
<keyword evidence="2" id="KW-1185">Reference proteome</keyword>
<evidence type="ECO:0000313" key="2">
    <source>
        <dbReference type="Proteomes" id="UP000886998"/>
    </source>
</evidence>
<name>A0A8X6Y1F8_9ARAC</name>
<proteinExistence type="predicted"/>
<dbReference type="EMBL" id="BMAV01014980">
    <property type="protein sequence ID" value="GFY63923.1"/>
    <property type="molecule type" value="Genomic_DNA"/>
</dbReference>
<accession>A0A8X6Y1F8</accession>
<comment type="caution">
    <text evidence="1">The sequence shown here is derived from an EMBL/GenBank/DDBJ whole genome shotgun (WGS) entry which is preliminary data.</text>
</comment>
<gene>
    <name evidence="1" type="ORF">TNIN_299201</name>
</gene>
<organism evidence="1 2">
    <name type="scientific">Trichonephila inaurata madagascariensis</name>
    <dbReference type="NCBI Taxonomy" id="2747483"/>
    <lineage>
        <taxon>Eukaryota</taxon>
        <taxon>Metazoa</taxon>
        <taxon>Ecdysozoa</taxon>
        <taxon>Arthropoda</taxon>
        <taxon>Chelicerata</taxon>
        <taxon>Arachnida</taxon>
        <taxon>Araneae</taxon>
        <taxon>Araneomorphae</taxon>
        <taxon>Entelegynae</taxon>
        <taxon>Araneoidea</taxon>
        <taxon>Nephilidae</taxon>
        <taxon>Trichonephila</taxon>
        <taxon>Trichonephila inaurata</taxon>
    </lineage>
</organism>
<sequence length="110" mass="12980">MPILFLLKKQLFRKSKGPDVEDDDVEKDLTLMGINRWKALGQCDRVKWRRISLGLQKTVELRKKELIESGVSPRELLMPYTYSSCIKIFLPKARKFLYILHKNLTIEMLN</sequence>